<evidence type="ECO:0000259" key="3">
    <source>
        <dbReference type="PROSITE" id="PS51755"/>
    </source>
</evidence>
<dbReference type="GO" id="GO:0000160">
    <property type="term" value="P:phosphorelay signal transduction system"/>
    <property type="evidence" value="ECO:0007669"/>
    <property type="project" value="InterPro"/>
</dbReference>
<feature type="domain" description="OmpR/PhoB-type" evidence="3">
    <location>
        <begin position="1"/>
        <end position="96"/>
    </location>
</feature>
<accession>A0A6N3Z6F8</accession>
<feature type="DNA-binding region" description="OmpR/PhoB-type" evidence="2">
    <location>
        <begin position="1"/>
        <end position="96"/>
    </location>
</feature>
<gene>
    <name evidence="4" type="ORF">GNP77_13670</name>
</gene>
<dbReference type="AlphaFoldDB" id="A0A6N3Z6F8"/>
<dbReference type="Pfam" id="PF00486">
    <property type="entry name" value="Trans_reg_C"/>
    <property type="match status" value="1"/>
</dbReference>
<dbReference type="EMBL" id="WOBO01000015">
    <property type="protein sequence ID" value="MUK46430.1"/>
    <property type="molecule type" value="Genomic_DNA"/>
</dbReference>
<protein>
    <submittedName>
        <fullName evidence="4">Helix-turn-helix domain-containing protein</fullName>
    </submittedName>
</protein>
<dbReference type="GO" id="GO:0006355">
    <property type="term" value="P:regulation of DNA-templated transcription"/>
    <property type="evidence" value="ECO:0007669"/>
    <property type="project" value="InterPro"/>
</dbReference>
<dbReference type="GO" id="GO:0003677">
    <property type="term" value="F:DNA binding"/>
    <property type="evidence" value="ECO:0007669"/>
    <property type="project" value="UniProtKB-UniRule"/>
</dbReference>
<evidence type="ECO:0000256" key="1">
    <source>
        <dbReference type="ARBA" id="ARBA00023125"/>
    </source>
</evidence>
<evidence type="ECO:0000313" key="5">
    <source>
        <dbReference type="Proteomes" id="UP000435323"/>
    </source>
</evidence>
<dbReference type="PROSITE" id="PS51755">
    <property type="entry name" value="OMPR_PHOB"/>
    <property type="match status" value="1"/>
</dbReference>
<dbReference type="Proteomes" id="UP000435323">
    <property type="component" value="Unassembled WGS sequence"/>
</dbReference>
<sequence>MNNIDVYVNKKERLLTDNMSLNVYLTKYEFKLFICLLKSPGVNQTNEVLISTIWNENGKDNSNLIQLISKTRRHLKPLEHVFKIKSQRGEGYSIVVNNNYNFIEDCFRANEVKQDDYKETFTLDITGKMFSKELVLSLLISIIVSLYMSNRTLFFPDINTINDRFIGMNCYKDKIIKSTYKFDCEKSGIDFSKSNNYVLSTFDEKIVYTEK</sequence>
<proteinExistence type="predicted"/>
<dbReference type="InterPro" id="IPR001867">
    <property type="entry name" value="OmpR/PhoB-type_DNA-bd"/>
</dbReference>
<comment type="caution">
    <text evidence="4">The sequence shown here is derived from an EMBL/GenBank/DDBJ whole genome shotgun (WGS) entry which is preliminary data.</text>
</comment>
<reference evidence="4 5" key="1">
    <citation type="submission" date="2019-11" db="EMBL/GenBank/DDBJ databases">
        <title>Using colonization assays and comparative genomics to discover symbiosis behaviors and factors in Vibrio fischeri.</title>
        <authorList>
            <person name="Bongrand C."/>
            <person name="Moriano-Gutierrez S."/>
            <person name="Arevalo P."/>
            <person name="Mcfall-Ngai M."/>
            <person name="Visick K."/>
            <person name="Polz M.F."/>
            <person name="Ruby E.G."/>
        </authorList>
    </citation>
    <scope>NUCLEOTIDE SEQUENCE [LARGE SCALE GENOMIC DNA]</scope>
    <source>
        <strain evidence="5">emors.3.2</strain>
    </source>
</reference>
<name>A0A6N3Z6F8_ALIFS</name>
<keyword evidence="1 2" id="KW-0238">DNA-binding</keyword>
<evidence type="ECO:0000313" key="4">
    <source>
        <dbReference type="EMBL" id="MUK46430.1"/>
    </source>
</evidence>
<organism evidence="4 5">
    <name type="scientific">Aliivibrio fischeri</name>
    <name type="common">Vibrio fischeri</name>
    <dbReference type="NCBI Taxonomy" id="668"/>
    <lineage>
        <taxon>Bacteria</taxon>
        <taxon>Pseudomonadati</taxon>
        <taxon>Pseudomonadota</taxon>
        <taxon>Gammaproteobacteria</taxon>
        <taxon>Vibrionales</taxon>
        <taxon>Vibrionaceae</taxon>
        <taxon>Aliivibrio</taxon>
    </lineage>
</organism>
<dbReference type="InterPro" id="IPR036388">
    <property type="entry name" value="WH-like_DNA-bd_sf"/>
</dbReference>
<dbReference type="SUPFAM" id="SSF46894">
    <property type="entry name" value="C-terminal effector domain of the bipartite response regulators"/>
    <property type="match status" value="1"/>
</dbReference>
<dbReference type="Gene3D" id="1.10.10.10">
    <property type="entry name" value="Winged helix-like DNA-binding domain superfamily/Winged helix DNA-binding domain"/>
    <property type="match status" value="1"/>
</dbReference>
<evidence type="ECO:0000256" key="2">
    <source>
        <dbReference type="PROSITE-ProRule" id="PRU01091"/>
    </source>
</evidence>
<dbReference type="RefSeq" id="WP_336495301.1">
    <property type="nucleotide sequence ID" value="NZ_WOBB01000006.1"/>
</dbReference>
<dbReference type="InterPro" id="IPR016032">
    <property type="entry name" value="Sig_transdc_resp-reg_C-effctor"/>
</dbReference>